<dbReference type="PANTHER" id="PTHR43798">
    <property type="entry name" value="MONOACYLGLYCEROL LIPASE"/>
    <property type="match status" value="1"/>
</dbReference>
<dbReference type="OrthoDB" id="9799612at2"/>
<name>A0A1T4TN35_9HYPH</name>
<dbReference type="InterPro" id="IPR050266">
    <property type="entry name" value="AB_hydrolase_sf"/>
</dbReference>
<evidence type="ECO:0000259" key="1">
    <source>
        <dbReference type="Pfam" id="PF12697"/>
    </source>
</evidence>
<accession>A0A1T4TN35</accession>
<dbReference type="RefSeq" id="WP_085938265.1">
    <property type="nucleotide sequence ID" value="NZ_FUWJ01000023.1"/>
</dbReference>
<dbReference type="Proteomes" id="UP000190092">
    <property type="component" value="Unassembled WGS sequence"/>
</dbReference>
<organism evidence="2 3">
    <name type="scientific">Enhydrobacter aerosaccus</name>
    <dbReference type="NCBI Taxonomy" id="225324"/>
    <lineage>
        <taxon>Bacteria</taxon>
        <taxon>Pseudomonadati</taxon>
        <taxon>Pseudomonadota</taxon>
        <taxon>Alphaproteobacteria</taxon>
        <taxon>Hyphomicrobiales</taxon>
        <taxon>Enhydrobacter</taxon>
    </lineage>
</organism>
<keyword evidence="3" id="KW-1185">Reference proteome</keyword>
<dbReference type="PRINTS" id="PR00111">
    <property type="entry name" value="ABHYDROLASE"/>
</dbReference>
<reference evidence="3" key="1">
    <citation type="submission" date="2017-02" db="EMBL/GenBank/DDBJ databases">
        <authorList>
            <person name="Varghese N."/>
            <person name="Submissions S."/>
        </authorList>
    </citation>
    <scope>NUCLEOTIDE SEQUENCE [LARGE SCALE GENOMIC DNA]</scope>
    <source>
        <strain evidence="3">ATCC 27094</strain>
    </source>
</reference>
<dbReference type="EMBL" id="FUWJ01000023">
    <property type="protein sequence ID" value="SKA41832.1"/>
    <property type="molecule type" value="Genomic_DNA"/>
</dbReference>
<dbReference type="Gene3D" id="3.40.50.1820">
    <property type="entry name" value="alpha/beta hydrolase"/>
    <property type="match status" value="1"/>
</dbReference>
<dbReference type="AlphaFoldDB" id="A0A1T4TN35"/>
<dbReference type="GO" id="GO:0047372">
    <property type="term" value="F:monoacylglycerol lipase activity"/>
    <property type="evidence" value="ECO:0007669"/>
    <property type="project" value="TreeGrafter"/>
</dbReference>
<dbReference type="InterPro" id="IPR000073">
    <property type="entry name" value="AB_hydrolase_1"/>
</dbReference>
<dbReference type="GO" id="GO:0016020">
    <property type="term" value="C:membrane"/>
    <property type="evidence" value="ECO:0007669"/>
    <property type="project" value="TreeGrafter"/>
</dbReference>
<dbReference type="GO" id="GO:0046464">
    <property type="term" value="P:acylglycerol catabolic process"/>
    <property type="evidence" value="ECO:0007669"/>
    <property type="project" value="TreeGrafter"/>
</dbReference>
<dbReference type="Pfam" id="PF12697">
    <property type="entry name" value="Abhydrolase_6"/>
    <property type="match status" value="1"/>
</dbReference>
<sequence>MTETLAPPADRLRVRDVDLEIVRRGRGRTLLFLHGFHPLNPDARFLERLSREAAVLAPSHPGFGASSRPEDFETVYDLVHLYSELIDGLRDDKVTLVGASFGGWLAAEIAALRPHQLDRLVLVDALGLKLGDRETQDILDIFNTHPDTVRRESWHDPDRDAPDFDAMSDEALTRHARDWEALSLYGWEPYMYNPRLKRWLGRIALPTLVLWGASDGVVAPDYGRRYAALIPGARFALVDGAGHHPEREQPDALADHILDFLDR</sequence>
<dbReference type="PANTHER" id="PTHR43798:SF5">
    <property type="entry name" value="MONOACYLGLYCEROL LIPASE ABHD6"/>
    <property type="match status" value="1"/>
</dbReference>
<feature type="domain" description="AB hydrolase-1" evidence="1">
    <location>
        <begin position="30"/>
        <end position="255"/>
    </location>
</feature>
<dbReference type="InterPro" id="IPR029058">
    <property type="entry name" value="AB_hydrolase_fold"/>
</dbReference>
<evidence type="ECO:0000313" key="3">
    <source>
        <dbReference type="Proteomes" id="UP000190092"/>
    </source>
</evidence>
<proteinExistence type="predicted"/>
<protein>
    <submittedName>
        <fullName evidence="2">Pimeloyl-ACP methyl ester carboxylesterase</fullName>
    </submittedName>
</protein>
<evidence type="ECO:0000313" key="2">
    <source>
        <dbReference type="EMBL" id="SKA41832.1"/>
    </source>
</evidence>
<dbReference type="SUPFAM" id="SSF53474">
    <property type="entry name" value="alpha/beta-Hydrolases"/>
    <property type="match status" value="1"/>
</dbReference>
<gene>
    <name evidence="2" type="ORF">SAMN02745126_06539</name>
</gene>
<dbReference type="STRING" id="225324.SAMN02745126_06539"/>